<accession>A0A8J7YKQ4</accession>
<reference evidence="2" key="1">
    <citation type="submission" date="2021-06" db="EMBL/GenBank/DDBJ databases">
        <title>Halomicroarcula sp. F24A a new haloarchaeum isolated from saline soil.</title>
        <authorList>
            <person name="Duran-Viseras A."/>
            <person name="Sanchez-Porro C."/>
            <person name="Ventosa A."/>
        </authorList>
    </citation>
    <scope>NUCLEOTIDE SEQUENCE</scope>
    <source>
        <strain evidence="2">F24A</strain>
    </source>
</reference>
<proteinExistence type="predicted"/>
<feature type="compositionally biased region" description="Basic and acidic residues" evidence="1">
    <location>
        <begin position="267"/>
        <end position="284"/>
    </location>
</feature>
<feature type="compositionally biased region" description="Polar residues" evidence="1">
    <location>
        <begin position="151"/>
        <end position="165"/>
    </location>
</feature>
<organism evidence="2 3">
    <name type="scientific">Haloarcula salinisoli</name>
    <dbReference type="NCBI Taxonomy" id="2487746"/>
    <lineage>
        <taxon>Archaea</taxon>
        <taxon>Methanobacteriati</taxon>
        <taxon>Methanobacteriota</taxon>
        <taxon>Stenosarchaea group</taxon>
        <taxon>Halobacteria</taxon>
        <taxon>Halobacteriales</taxon>
        <taxon>Haloarculaceae</taxon>
        <taxon>Haloarcula</taxon>
    </lineage>
</organism>
<comment type="caution">
    <text evidence="2">The sequence shown here is derived from an EMBL/GenBank/DDBJ whole genome shotgun (WGS) entry which is preliminary data.</text>
</comment>
<protein>
    <submittedName>
        <fullName evidence="2">Uncharacterized protein</fullName>
    </submittedName>
</protein>
<dbReference type="EMBL" id="RKLQ01000001">
    <property type="protein sequence ID" value="MBX0303591.1"/>
    <property type="molecule type" value="Genomic_DNA"/>
</dbReference>
<feature type="compositionally biased region" description="Acidic residues" evidence="1">
    <location>
        <begin position="315"/>
        <end position="343"/>
    </location>
</feature>
<feature type="region of interest" description="Disordered" evidence="1">
    <location>
        <begin position="151"/>
        <end position="213"/>
    </location>
</feature>
<dbReference type="RefSeq" id="WP_220587788.1">
    <property type="nucleotide sequence ID" value="NZ_RKLQ01000001.1"/>
</dbReference>
<dbReference type="InterPro" id="IPR006311">
    <property type="entry name" value="TAT_signal"/>
</dbReference>
<evidence type="ECO:0000313" key="2">
    <source>
        <dbReference type="EMBL" id="MBX0303591.1"/>
    </source>
</evidence>
<gene>
    <name evidence="2" type="ORF">EGD98_07885</name>
</gene>
<dbReference type="AlphaFoldDB" id="A0A8J7YKQ4"/>
<sequence length="343" mass="37000">MSRYGTRRRFLTAAAAAFAGLGLATTTDADDHRTFTVEQDGDCYPVVPLSGDEPVEAFYEWGLDERSYSSEGTRELQDSETSLLFLYRGPEGLSLVVVHDAADDGTPGGKVTFEITGIPGSATWAVKDDLYEAETNVDTWEVNGTVLEANESTITDDYNASSENETAGDGNETEPYQNETEDTAIDQGKNDTAGDGNETEPDQNETAASTRTDEIDWWWTTGRTDGGALRGLAVDDLELRIEPAFNDEAELEDTPNDGEVTSWELLSGDREDPDRTALDLREPLTLRTGSCDGDTPTADDATEANATDNSTGTESEGETTDASEDGEDIAADNEDEADSDESE</sequence>
<name>A0A8J7YKQ4_9EURY</name>
<feature type="compositionally biased region" description="Low complexity" evidence="1">
    <location>
        <begin position="294"/>
        <end position="314"/>
    </location>
</feature>
<evidence type="ECO:0000256" key="1">
    <source>
        <dbReference type="SAM" id="MobiDB-lite"/>
    </source>
</evidence>
<dbReference type="PROSITE" id="PS51318">
    <property type="entry name" value="TAT"/>
    <property type="match status" value="1"/>
</dbReference>
<feature type="compositionally biased region" description="Acidic residues" evidence="1">
    <location>
        <begin position="246"/>
        <end position="256"/>
    </location>
</feature>
<dbReference type="Proteomes" id="UP000783863">
    <property type="component" value="Unassembled WGS sequence"/>
</dbReference>
<feature type="region of interest" description="Disordered" evidence="1">
    <location>
        <begin position="246"/>
        <end position="343"/>
    </location>
</feature>
<keyword evidence="3" id="KW-1185">Reference proteome</keyword>
<evidence type="ECO:0000313" key="3">
    <source>
        <dbReference type="Proteomes" id="UP000783863"/>
    </source>
</evidence>